<dbReference type="Proteomes" id="UP000009168">
    <property type="component" value="Unassembled WGS sequence"/>
</dbReference>
<dbReference type="EMBL" id="GG662793">
    <property type="protein sequence ID" value="EAR90876.2"/>
    <property type="molecule type" value="Genomic_DNA"/>
</dbReference>
<reference evidence="3" key="1">
    <citation type="journal article" date="2006" name="PLoS Biol.">
        <title>Macronuclear genome sequence of the ciliate Tetrahymena thermophila, a model eukaryote.</title>
        <authorList>
            <person name="Eisen J.A."/>
            <person name="Coyne R.S."/>
            <person name="Wu M."/>
            <person name="Wu D."/>
            <person name="Thiagarajan M."/>
            <person name="Wortman J.R."/>
            <person name="Badger J.H."/>
            <person name="Ren Q."/>
            <person name="Amedeo P."/>
            <person name="Jones K.M."/>
            <person name="Tallon L.J."/>
            <person name="Delcher A.L."/>
            <person name="Salzberg S.L."/>
            <person name="Silva J.C."/>
            <person name="Haas B.J."/>
            <person name="Majoros W.H."/>
            <person name="Farzad M."/>
            <person name="Carlton J.M."/>
            <person name="Smith R.K. Jr."/>
            <person name="Garg J."/>
            <person name="Pearlman R.E."/>
            <person name="Karrer K.M."/>
            <person name="Sun L."/>
            <person name="Manning G."/>
            <person name="Elde N.C."/>
            <person name="Turkewitz A.P."/>
            <person name="Asai D.J."/>
            <person name="Wilkes D.E."/>
            <person name="Wang Y."/>
            <person name="Cai H."/>
            <person name="Collins K."/>
            <person name="Stewart B.A."/>
            <person name="Lee S.R."/>
            <person name="Wilamowska K."/>
            <person name="Weinberg Z."/>
            <person name="Ruzzo W.L."/>
            <person name="Wloga D."/>
            <person name="Gaertig J."/>
            <person name="Frankel J."/>
            <person name="Tsao C.-C."/>
            <person name="Gorovsky M.A."/>
            <person name="Keeling P.J."/>
            <person name="Waller R.F."/>
            <person name="Patron N.J."/>
            <person name="Cherry J.M."/>
            <person name="Stover N.A."/>
            <person name="Krieger C.J."/>
            <person name="del Toro C."/>
            <person name="Ryder H.F."/>
            <person name="Williamson S.C."/>
            <person name="Barbeau R.A."/>
            <person name="Hamilton E.P."/>
            <person name="Orias E."/>
        </authorList>
    </citation>
    <scope>NUCLEOTIDE SEQUENCE [LARGE SCALE GENOMIC DNA]</scope>
    <source>
        <strain evidence="3">SB210</strain>
    </source>
</reference>
<feature type="region of interest" description="Disordered" evidence="1">
    <location>
        <begin position="1"/>
        <end position="46"/>
    </location>
</feature>
<evidence type="ECO:0000313" key="3">
    <source>
        <dbReference type="Proteomes" id="UP000009168"/>
    </source>
</evidence>
<feature type="compositionally biased region" description="Polar residues" evidence="1">
    <location>
        <begin position="263"/>
        <end position="279"/>
    </location>
</feature>
<feature type="compositionally biased region" description="Basic and acidic residues" evidence="1">
    <location>
        <begin position="1"/>
        <end position="10"/>
    </location>
</feature>
<keyword evidence="3" id="KW-1185">Reference proteome</keyword>
<accession>I7MDS7</accession>
<feature type="region of interest" description="Disordered" evidence="1">
    <location>
        <begin position="338"/>
        <end position="418"/>
    </location>
</feature>
<feature type="region of interest" description="Disordered" evidence="1">
    <location>
        <begin position="204"/>
        <end position="279"/>
    </location>
</feature>
<name>I7MDS7_TETTS</name>
<sequence>MSESSKDHARSSSSLSNQSDDKNINSKRKHSDDTSTNASGRKKYNVINEDVRKKIIQKLTEESANIKEVAQEYGLKLSTCKAILQVYQKEGRIGKKATRDRKSKIVSTILVTRIDPMNPQTSTITPYIHIAEAKTASKKGDENAQSDLIKEALKNAQEHVRSVIQNNSQEIYFGNKVPSSCKRDIESAFLEAQRDAIKSLLKNNPLPQQDLSKGHSSPESNNKHGTTPAAFSHYNQSNQINNQPSQNQQTSSGKSLEGPPSNLMISPTGKSGFKQHNSNLTNQVNNNIIGLMNQQAGQVNQINNVGDLSNQQLGLQYDTTSLSNNLQDNNDQVLGIQESQKKIQSQSKLSQHTRKNPHQAQLIQQQNQMQQQQLQQQQQQFAHPSLQQQQQNNQNTTNSSFNSFSNPPASNSNATSGGYTQADANLVLDQYNQSLKNNGWSDTQNFNNQSPSMSTMNASPAITPFLNPFTLNSPSLSSAQNNYATSFLSPLNLALSSNSAPTAHKPSQFSLNQNYQSEEISKKQFISKDNQRNNSNNIIMFFDNPLKSIFE</sequence>
<dbReference type="InParanoid" id="I7MDS7"/>
<feature type="region of interest" description="Disordered" evidence="1">
    <location>
        <begin position="436"/>
        <end position="455"/>
    </location>
</feature>
<dbReference type="AlphaFoldDB" id="I7MDS7"/>
<gene>
    <name evidence="2" type="ORF">TTHERM_00143820</name>
</gene>
<dbReference type="eggNOG" id="ENOG502SXPX">
    <property type="taxonomic scope" value="Eukaryota"/>
</dbReference>
<evidence type="ECO:0000256" key="1">
    <source>
        <dbReference type="SAM" id="MobiDB-lite"/>
    </source>
</evidence>
<dbReference type="Pfam" id="PF12298">
    <property type="entry name" value="Bot1p"/>
    <property type="match status" value="1"/>
</dbReference>
<dbReference type="OrthoDB" id="297937at2759"/>
<dbReference type="RefSeq" id="XP_001011121.2">
    <property type="nucleotide sequence ID" value="XM_001011121.2"/>
</dbReference>
<feature type="compositionally biased region" description="Polar residues" evidence="1">
    <location>
        <begin position="204"/>
        <end position="225"/>
    </location>
</feature>
<feature type="compositionally biased region" description="Low complexity" evidence="1">
    <location>
        <begin position="359"/>
        <end position="416"/>
    </location>
</feature>
<feature type="compositionally biased region" description="Low complexity" evidence="1">
    <location>
        <begin position="235"/>
        <end position="252"/>
    </location>
</feature>
<dbReference type="GeneID" id="7827749"/>
<dbReference type="KEGG" id="tet:TTHERM_00143820"/>
<evidence type="ECO:0000313" key="2">
    <source>
        <dbReference type="EMBL" id="EAR90876.2"/>
    </source>
</evidence>
<organism evidence="2 3">
    <name type="scientific">Tetrahymena thermophila (strain SB210)</name>
    <dbReference type="NCBI Taxonomy" id="312017"/>
    <lineage>
        <taxon>Eukaryota</taxon>
        <taxon>Sar</taxon>
        <taxon>Alveolata</taxon>
        <taxon>Ciliophora</taxon>
        <taxon>Intramacronucleata</taxon>
        <taxon>Oligohymenophorea</taxon>
        <taxon>Hymenostomatida</taxon>
        <taxon>Tetrahymenina</taxon>
        <taxon>Tetrahymenidae</taxon>
        <taxon>Tetrahymena</taxon>
    </lineage>
</organism>
<protein>
    <submittedName>
        <fullName evidence="2">Eukaryotic regulator protein</fullName>
    </submittedName>
</protein>
<proteinExistence type="predicted"/>